<name>K5W3C7_PHACS</name>
<keyword evidence="6" id="KW-0472">Membrane</keyword>
<evidence type="ECO:0000259" key="7">
    <source>
        <dbReference type="Pfam" id="PF01266"/>
    </source>
</evidence>
<keyword evidence="6" id="KW-1133">Transmembrane helix</keyword>
<dbReference type="PANTHER" id="PTHR10961:SF46">
    <property type="entry name" value="PEROXISOMAL SARCOSINE OXIDASE"/>
    <property type="match status" value="1"/>
</dbReference>
<evidence type="ECO:0000256" key="3">
    <source>
        <dbReference type="ARBA" id="ARBA00022630"/>
    </source>
</evidence>
<dbReference type="GO" id="GO:0050660">
    <property type="term" value="F:flavin adenine dinucleotide binding"/>
    <property type="evidence" value="ECO:0007669"/>
    <property type="project" value="InterPro"/>
</dbReference>
<dbReference type="OrthoDB" id="2219495at2759"/>
<dbReference type="HOGENOM" id="CLU_007884_0_1_1"/>
<keyword evidence="4" id="KW-0274">FAD</keyword>
<dbReference type="GeneID" id="18917527"/>
<evidence type="ECO:0000256" key="6">
    <source>
        <dbReference type="SAM" id="Phobius"/>
    </source>
</evidence>
<dbReference type="InterPro" id="IPR036188">
    <property type="entry name" value="FAD/NAD-bd_sf"/>
</dbReference>
<feature type="transmembrane region" description="Helical" evidence="6">
    <location>
        <begin position="12"/>
        <end position="31"/>
    </location>
</feature>
<dbReference type="Pfam" id="PF01266">
    <property type="entry name" value="DAO"/>
    <property type="match status" value="1"/>
</dbReference>
<gene>
    <name evidence="8" type="ORF">PHACADRAFT_259793</name>
</gene>
<protein>
    <recommendedName>
        <fullName evidence="7">FAD dependent oxidoreductase domain-containing protein</fullName>
    </recommendedName>
</protein>
<dbReference type="FunCoup" id="K5W3C7">
    <property type="interactions" value="136"/>
</dbReference>
<dbReference type="GO" id="GO:0050031">
    <property type="term" value="F:L-pipecolate oxidase activity"/>
    <property type="evidence" value="ECO:0007669"/>
    <property type="project" value="TreeGrafter"/>
</dbReference>
<evidence type="ECO:0000256" key="5">
    <source>
        <dbReference type="ARBA" id="ARBA00023002"/>
    </source>
</evidence>
<dbReference type="Proteomes" id="UP000008370">
    <property type="component" value="Unassembled WGS sequence"/>
</dbReference>
<feature type="domain" description="FAD dependent oxidoreductase" evidence="7">
    <location>
        <begin position="14"/>
        <end position="410"/>
    </location>
</feature>
<reference evidence="8 9" key="1">
    <citation type="journal article" date="2012" name="BMC Genomics">
        <title>Comparative genomics of the white-rot fungi, Phanerochaete carnosa and P. chrysosporium, to elucidate the genetic basis of the distinct wood types they colonize.</title>
        <authorList>
            <person name="Suzuki H."/>
            <person name="MacDonald J."/>
            <person name="Syed K."/>
            <person name="Salamov A."/>
            <person name="Hori C."/>
            <person name="Aerts A."/>
            <person name="Henrissat B."/>
            <person name="Wiebenga A."/>
            <person name="vanKuyk P.A."/>
            <person name="Barry K."/>
            <person name="Lindquist E."/>
            <person name="LaButti K."/>
            <person name="Lapidus A."/>
            <person name="Lucas S."/>
            <person name="Coutinho P."/>
            <person name="Gong Y."/>
            <person name="Samejima M."/>
            <person name="Mahadevan R."/>
            <person name="Abou-Zaid M."/>
            <person name="de Vries R.P."/>
            <person name="Igarashi K."/>
            <person name="Yadav J.S."/>
            <person name="Grigoriev I.V."/>
            <person name="Master E.R."/>
        </authorList>
    </citation>
    <scope>NUCLEOTIDE SEQUENCE [LARGE SCALE GENOMIC DNA]</scope>
    <source>
        <strain evidence="8 9">HHB-10118-sp</strain>
    </source>
</reference>
<dbReference type="STRING" id="650164.K5W3C7"/>
<evidence type="ECO:0000256" key="2">
    <source>
        <dbReference type="ARBA" id="ARBA00010989"/>
    </source>
</evidence>
<evidence type="ECO:0000313" key="9">
    <source>
        <dbReference type="Proteomes" id="UP000008370"/>
    </source>
</evidence>
<dbReference type="InterPro" id="IPR045170">
    <property type="entry name" value="MTOX"/>
</dbReference>
<keyword evidence="6" id="KW-0812">Transmembrane</keyword>
<keyword evidence="9" id="KW-1185">Reference proteome</keyword>
<evidence type="ECO:0000256" key="4">
    <source>
        <dbReference type="ARBA" id="ARBA00022827"/>
    </source>
</evidence>
<dbReference type="GO" id="GO:0008115">
    <property type="term" value="F:sarcosine oxidase activity"/>
    <property type="evidence" value="ECO:0007669"/>
    <property type="project" value="TreeGrafter"/>
</dbReference>
<keyword evidence="3" id="KW-0285">Flavoprotein</keyword>
<comment type="cofactor">
    <cofactor evidence="1">
        <name>FAD</name>
        <dbReference type="ChEBI" id="CHEBI:57692"/>
    </cofactor>
</comment>
<dbReference type="GO" id="GO:0004657">
    <property type="term" value="F:proline dehydrogenase activity"/>
    <property type="evidence" value="ECO:0007669"/>
    <property type="project" value="TreeGrafter"/>
</dbReference>
<evidence type="ECO:0000256" key="1">
    <source>
        <dbReference type="ARBA" id="ARBA00001974"/>
    </source>
</evidence>
<sequence>MQARNQEAEYTRTVVIVGAGVFGLSTALHLLQRGYSVTVLERASEVPAQDAAGYDLNKVVRSSYADPFYTEFAREAIDLWRKEEWEGCYHECGVFMPLATGSLYSKEAYENDVAAGARISEVRSFDDLKKVFPVDVATGFDSQSSEAELSGFLNHEGGWAESGRALEILLERVRAAGAQVIAGKEVSEVLREGAASDSQAPLHVTGVKCTDGSEYHAAVVIVAAGAWTPRLVQRLGVEFAGPGTQKSEYEPTRHVGVGLATGQVVATIQLTQEEADRYHSVPIVLDYGSGIYMFPPNADNVVKLGYHGNGYLHQPSSSMASTPRTALTDGEDGLRIPKEMVKLFRGSLKRIYPELGKKPFSGTRLCWYNDSPDDDWVIGFHPITQGLLFATAGSGHAFKFLPNIGRLVADALEGKLLPELAARFSLERTMNAHTSSRMGLPIRPLKLEELCDQDDLCAGTA</sequence>
<dbReference type="InParanoid" id="K5W3C7"/>
<keyword evidence="5" id="KW-0560">Oxidoreductase</keyword>
<dbReference type="Gene3D" id="3.50.50.60">
    <property type="entry name" value="FAD/NAD(P)-binding domain"/>
    <property type="match status" value="1"/>
</dbReference>
<dbReference type="SUPFAM" id="SSF51905">
    <property type="entry name" value="FAD/NAD(P)-binding domain"/>
    <property type="match status" value="1"/>
</dbReference>
<accession>K5W3C7</accession>
<dbReference type="KEGG" id="pco:PHACADRAFT_259793"/>
<dbReference type="SUPFAM" id="SSF54373">
    <property type="entry name" value="FAD-linked reductases, C-terminal domain"/>
    <property type="match status" value="1"/>
</dbReference>
<evidence type="ECO:0000313" key="8">
    <source>
        <dbReference type="EMBL" id="EKM53419.1"/>
    </source>
</evidence>
<proteinExistence type="inferred from homology"/>
<dbReference type="RefSeq" id="XP_007398111.1">
    <property type="nucleotide sequence ID" value="XM_007398049.1"/>
</dbReference>
<dbReference type="PANTHER" id="PTHR10961">
    <property type="entry name" value="PEROXISOMAL SARCOSINE OXIDASE"/>
    <property type="match status" value="1"/>
</dbReference>
<dbReference type="InterPro" id="IPR006076">
    <property type="entry name" value="FAD-dep_OxRdtase"/>
</dbReference>
<dbReference type="Gene3D" id="3.30.9.10">
    <property type="entry name" value="D-Amino Acid Oxidase, subunit A, domain 2"/>
    <property type="match status" value="1"/>
</dbReference>
<dbReference type="AlphaFoldDB" id="K5W3C7"/>
<organism evidence="8 9">
    <name type="scientific">Phanerochaete carnosa (strain HHB-10118-sp)</name>
    <name type="common">White-rot fungus</name>
    <name type="synonym">Peniophora carnosa</name>
    <dbReference type="NCBI Taxonomy" id="650164"/>
    <lineage>
        <taxon>Eukaryota</taxon>
        <taxon>Fungi</taxon>
        <taxon>Dikarya</taxon>
        <taxon>Basidiomycota</taxon>
        <taxon>Agaricomycotina</taxon>
        <taxon>Agaricomycetes</taxon>
        <taxon>Polyporales</taxon>
        <taxon>Phanerochaetaceae</taxon>
        <taxon>Phanerochaete</taxon>
    </lineage>
</organism>
<comment type="similarity">
    <text evidence="2">Belongs to the MSOX/MTOX family.</text>
</comment>
<dbReference type="EMBL" id="JH930474">
    <property type="protein sequence ID" value="EKM53419.1"/>
    <property type="molecule type" value="Genomic_DNA"/>
</dbReference>